<dbReference type="InterPro" id="IPR017853">
    <property type="entry name" value="GH"/>
</dbReference>
<evidence type="ECO:0000256" key="4">
    <source>
        <dbReference type="ARBA" id="ARBA00022512"/>
    </source>
</evidence>
<evidence type="ECO:0000256" key="5">
    <source>
        <dbReference type="ARBA" id="ARBA00022525"/>
    </source>
</evidence>
<dbReference type="Pfam" id="PF00332">
    <property type="entry name" value="Glyco_hydro_17"/>
    <property type="match status" value="1"/>
</dbReference>
<keyword evidence="6" id="KW-0732">Signal</keyword>
<keyword evidence="9" id="KW-0325">Glycoprotein</keyword>
<protein>
    <recommendedName>
        <fullName evidence="15">Endo-1,3-beta-glucanase btgC</fullName>
    </recommendedName>
    <alternativeName>
        <fullName evidence="14">Laminarinase btgC</fullName>
    </alternativeName>
</protein>
<dbReference type="InterPro" id="IPR050732">
    <property type="entry name" value="Beta-glucan_modifiers"/>
</dbReference>
<evidence type="ECO:0000256" key="14">
    <source>
        <dbReference type="ARBA" id="ARBA00042373"/>
    </source>
</evidence>
<keyword evidence="11" id="KW-0961">Cell wall biogenesis/degradation</keyword>
<dbReference type="PANTHER" id="PTHR16631:SF17">
    <property type="entry name" value="GLUCAN ENDO-1,3-BETA-GLUCOSIDASE BTGC"/>
    <property type="match status" value="1"/>
</dbReference>
<keyword evidence="8" id="KW-0472">Membrane</keyword>
<comment type="function">
    <text evidence="13">Glucanases play a role in cell expansion during growth, in cell-cell fusion during mating, and in spore release during sporulation. This enzyme may be involved in beta-glucan degradation. Active on laminarin and lichenan.</text>
</comment>
<dbReference type="GO" id="GO:0042973">
    <property type="term" value="F:glucan endo-1,3-beta-D-glucosidase activity"/>
    <property type="evidence" value="ECO:0007669"/>
    <property type="project" value="TreeGrafter"/>
</dbReference>
<reference evidence="16" key="2">
    <citation type="submission" date="2003-12" db="EMBL/GenBank/DDBJ databases">
        <title>Monterey Bay Coastal Ocean Microbial Observatory environmental clone sequencing.</title>
        <authorList>
            <person name="DeLong E.F."/>
        </authorList>
    </citation>
    <scope>NUCLEOTIDE SEQUENCE</scope>
</reference>
<reference evidence="16" key="1">
    <citation type="submission" date="2003-11" db="EMBL/GenBank/DDBJ databases">
        <authorList>
            <person name="Heidelberg J.F."/>
            <person name="Eisen J.A."/>
            <person name="Nelson W.C."/>
            <person name="DeLong E.F."/>
        </authorList>
    </citation>
    <scope>NUCLEOTIDE SEQUENCE</scope>
</reference>
<organism evidence="16">
    <name type="scientific">uncultured marine bacterium 443</name>
    <dbReference type="NCBI Taxonomy" id="257393"/>
    <lineage>
        <taxon>Bacteria</taxon>
        <taxon>environmental samples</taxon>
    </lineage>
</organism>
<sequence>MSKRAGKHHYLIGNDTRNSSDVDLDTRLEQLLSEKMHGISFSAYGKGQKPGDQVTLDQVKHRMALLASRFNWVRSFSTTQGNEHIPRAAHLKGMKTLVGAWLGKDADKNRLEIENLIALANEGVVDVAAVGNEVLYRGDLEESKLLEFMTEVRERVPSQIPIGYVDAYYEFEDRPNVTAACDVLLTNCYPFWEGCALPYATLYMQDMYRRVLKVAQGKRVIVSETGWPSSGGTFYGAESSLQGAYLYFLRAMEWAAEENIEMFYFASFDEGWKVSGDAGEGDVGAHWGLWDEDERFKYSRIL</sequence>
<proteinExistence type="predicted"/>
<evidence type="ECO:0000256" key="13">
    <source>
        <dbReference type="ARBA" id="ARBA00037649"/>
    </source>
</evidence>
<dbReference type="PANTHER" id="PTHR16631">
    <property type="entry name" value="GLUCAN 1,3-BETA-GLUCOSIDASE"/>
    <property type="match status" value="1"/>
</dbReference>
<gene>
    <name evidence="16" type="ORF">MBMO_EBAC000-65D02.18</name>
</gene>
<keyword evidence="12" id="KW-0624">Polysaccharide degradation</keyword>
<dbReference type="GO" id="GO:0005886">
    <property type="term" value="C:plasma membrane"/>
    <property type="evidence" value="ECO:0007669"/>
    <property type="project" value="UniProtKB-SubCell"/>
</dbReference>
<dbReference type="AlphaFoldDB" id="Q6SGZ5"/>
<keyword evidence="10" id="KW-0119">Carbohydrate metabolism</keyword>
<dbReference type="SUPFAM" id="SSF51445">
    <property type="entry name" value="(Trans)glycosidases"/>
    <property type="match status" value="1"/>
</dbReference>
<dbReference type="GO" id="GO:0009986">
    <property type="term" value="C:cell surface"/>
    <property type="evidence" value="ECO:0007669"/>
    <property type="project" value="TreeGrafter"/>
</dbReference>
<evidence type="ECO:0000256" key="9">
    <source>
        <dbReference type="ARBA" id="ARBA00023180"/>
    </source>
</evidence>
<evidence type="ECO:0000256" key="2">
    <source>
        <dbReference type="ARBA" id="ARBA00004236"/>
    </source>
</evidence>
<evidence type="ECO:0000256" key="10">
    <source>
        <dbReference type="ARBA" id="ARBA00023277"/>
    </source>
</evidence>
<keyword evidence="5" id="KW-0964">Secreted</keyword>
<evidence type="ECO:0000256" key="15">
    <source>
        <dbReference type="ARBA" id="ARBA00043078"/>
    </source>
</evidence>
<evidence type="ECO:0000256" key="7">
    <source>
        <dbReference type="ARBA" id="ARBA00022801"/>
    </source>
</evidence>
<dbReference type="GO" id="GO:0000272">
    <property type="term" value="P:polysaccharide catabolic process"/>
    <property type="evidence" value="ECO:0007669"/>
    <property type="project" value="UniProtKB-KW"/>
</dbReference>
<dbReference type="GO" id="GO:0071555">
    <property type="term" value="P:cell wall organization"/>
    <property type="evidence" value="ECO:0007669"/>
    <property type="project" value="UniProtKB-KW"/>
</dbReference>
<evidence type="ECO:0000256" key="3">
    <source>
        <dbReference type="ARBA" id="ARBA00022475"/>
    </source>
</evidence>
<evidence type="ECO:0000313" key="16">
    <source>
        <dbReference type="EMBL" id="AAR37824.1"/>
    </source>
</evidence>
<comment type="subcellular location">
    <subcellularLocation>
        <location evidence="2">Cell membrane</location>
    </subcellularLocation>
    <subcellularLocation>
        <location evidence="1">Secreted</location>
        <location evidence="1">Cell wall</location>
    </subcellularLocation>
</comment>
<evidence type="ECO:0000256" key="6">
    <source>
        <dbReference type="ARBA" id="ARBA00022729"/>
    </source>
</evidence>
<keyword evidence="7 16" id="KW-0378">Hydrolase</keyword>
<dbReference type="CAZy" id="GH17">
    <property type="family name" value="Glycoside Hydrolase Family 17"/>
</dbReference>
<accession>Q6SGZ5</accession>
<dbReference type="EMBL" id="AY458640">
    <property type="protein sequence ID" value="AAR37824.1"/>
    <property type="molecule type" value="Genomic_DNA"/>
</dbReference>
<keyword evidence="3" id="KW-1003">Cell membrane</keyword>
<name>Q6SGZ5_9BACT</name>
<evidence type="ECO:0000256" key="8">
    <source>
        <dbReference type="ARBA" id="ARBA00023136"/>
    </source>
</evidence>
<dbReference type="InterPro" id="IPR000490">
    <property type="entry name" value="Glyco_hydro_17"/>
</dbReference>
<evidence type="ECO:0000256" key="12">
    <source>
        <dbReference type="ARBA" id="ARBA00023326"/>
    </source>
</evidence>
<dbReference type="GO" id="GO:0005576">
    <property type="term" value="C:extracellular region"/>
    <property type="evidence" value="ECO:0007669"/>
    <property type="project" value="TreeGrafter"/>
</dbReference>
<dbReference type="Gene3D" id="3.20.20.80">
    <property type="entry name" value="Glycosidases"/>
    <property type="match status" value="1"/>
</dbReference>
<evidence type="ECO:0000256" key="1">
    <source>
        <dbReference type="ARBA" id="ARBA00004191"/>
    </source>
</evidence>
<keyword evidence="4" id="KW-0134">Cell wall</keyword>
<evidence type="ECO:0000256" key="11">
    <source>
        <dbReference type="ARBA" id="ARBA00023316"/>
    </source>
</evidence>